<dbReference type="HOGENOM" id="CLU_046532_0_0_11"/>
<reference evidence="1 2" key="1">
    <citation type="submission" date="2011-05" db="EMBL/GenBank/DDBJ databases">
        <title>Whole genome sequence of Microlunatus phosphovorus NM-1.</title>
        <authorList>
            <person name="Hosoyama A."/>
            <person name="Sasaki K."/>
            <person name="Harada T."/>
            <person name="Igarashi R."/>
            <person name="Kawakoshi A."/>
            <person name="Sasagawa M."/>
            <person name="Fukada J."/>
            <person name="Nakamura S."/>
            <person name="Katano Y."/>
            <person name="Hanada S."/>
            <person name="Kamagata Y."/>
            <person name="Nakamura N."/>
            <person name="Yamazaki S."/>
            <person name="Fujita N."/>
        </authorList>
    </citation>
    <scope>NUCLEOTIDE SEQUENCE [LARGE SCALE GENOMIC DNA]</scope>
    <source>
        <strain evidence="2">ATCC 700054 / DSM 10555 / JCM 9379 / NBRC 101784 / NCIMB 13414 / VKM Ac-1990 / NM-1</strain>
    </source>
</reference>
<dbReference type="RefSeq" id="WP_013864620.1">
    <property type="nucleotide sequence ID" value="NC_015635.1"/>
</dbReference>
<dbReference type="eggNOG" id="COG4974">
    <property type="taxonomic scope" value="Bacteria"/>
</dbReference>
<dbReference type="AlphaFoldDB" id="F5XPU3"/>
<protein>
    <submittedName>
        <fullName evidence="1">Uncharacterized protein</fullName>
    </submittedName>
</protein>
<sequence>MASTIVLGTCFRCGRVKNLRWNHALDRGECRACRARRAQHELCTGCGRTRRVNARTKDGGAVCVTCYARTRAAEDACDDCGRVGPLATRASGTSGPSARSLCARCYRNPHRPCGVCGRSRRVALKATATSPDVCPTCYQAPVIDCSICGQHALGRRTTNHGRPRCFACQATQRIDAALTGHDGMIRPELIPVRDALVATERPRSLLNNWHNLASLHLLTDITQGRIELSHDGLDAMPQVFSVTYLRAMLVTAGALPSRDENAARLHRYVSDIVAEVSDPELRGMLSRYARWQVAGRAKTNRHGVISAATADRCRRDIQTAKGFLDHLAVHGHGPDDCPQACLDAWLVTDRSGRLDFIRWLKRGGHLIRCALPHPVPQKNPGHEVDPEAQLALARRLLHDPDAASTEDRAAACLILLYAQPVAKIVALTTNDLLTRDDGTYLRLGPEPILLIPPLDGLLTALPAAKPFGTASTLADARWLFTGKNAGTHLHPASLMARMNRLGIRARASRNTAMLHLASTTPPAVFAELIGISIGNATRWAELSGASWNRYAAQHR</sequence>
<dbReference type="EMBL" id="AP012204">
    <property type="protein sequence ID" value="BAK36774.1"/>
    <property type="molecule type" value="Genomic_DNA"/>
</dbReference>
<evidence type="ECO:0000313" key="1">
    <source>
        <dbReference type="EMBL" id="BAK36774.1"/>
    </source>
</evidence>
<dbReference type="KEGG" id="mph:MLP_37600"/>
<name>F5XPU3_MICPN</name>
<evidence type="ECO:0000313" key="2">
    <source>
        <dbReference type="Proteomes" id="UP000007947"/>
    </source>
</evidence>
<keyword evidence="2" id="KW-1185">Reference proteome</keyword>
<accession>F5XPU3</accession>
<gene>
    <name evidence="1" type="ordered locus">MLP_37600</name>
</gene>
<dbReference type="Proteomes" id="UP000007947">
    <property type="component" value="Chromosome"/>
</dbReference>
<proteinExistence type="predicted"/>
<organism evidence="1 2">
    <name type="scientific">Microlunatus phosphovorus (strain ATCC 700054 / DSM 10555 / JCM 9379 / NBRC 101784 / NCIMB 13414 / VKM Ac-1990 / NM-1)</name>
    <dbReference type="NCBI Taxonomy" id="1032480"/>
    <lineage>
        <taxon>Bacteria</taxon>
        <taxon>Bacillati</taxon>
        <taxon>Actinomycetota</taxon>
        <taxon>Actinomycetes</taxon>
        <taxon>Propionibacteriales</taxon>
        <taxon>Propionibacteriaceae</taxon>
        <taxon>Microlunatus</taxon>
    </lineage>
</organism>
<dbReference type="STRING" id="1032480.MLP_37600"/>